<keyword evidence="7" id="KW-0472">Membrane</keyword>
<dbReference type="InterPro" id="IPR050577">
    <property type="entry name" value="MAPR/NEUFC/NENF-like"/>
</dbReference>
<dbReference type="SMART" id="SM01117">
    <property type="entry name" value="Cyt-b5"/>
    <property type="match status" value="1"/>
</dbReference>
<evidence type="ECO:0000256" key="7">
    <source>
        <dbReference type="SAM" id="Phobius"/>
    </source>
</evidence>
<dbReference type="GO" id="GO:0016020">
    <property type="term" value="C:membrane"/>
    <property type="evidence" value="ECO:0007669"/>
    <property type="project" value="TreeGrafter"/>
</dbReference>
<dbReference type="GO" id="GO:0046872">
    <property type="term" value="F:metal ion binding"/>
    <property type="evidence" value="ECO:0007669"/>
    <property type="project" value="UniProtKB-KW"/>
</dbReference>
<evidence type="ECO:0000256" key="1">
    <source>
        <dbReference type="ARBA" id="ARBA00004240"/>
    </source>
</evidence>
<evidence type="ECO:0000256" key="2">
    <source>
        <dbReference type="ARBA" id="ARBA00022617"/>
    </source>
</evidence>
<dbReference type="InterPro" id="IPR036400">
    <property type="entry name" value="Cyt_B5-like_heme/steroid_sf"/>
</dbReference>
<dbReference type="OrthoDB" id="547796at2759"/>
<reference evidence="9 10" key="1">
    <citation type="submission" date="2019-09" db="EMBL/GenBank/DDBJ databases">
        <title>Draft genome of the ectomycorrhizal ascomycete Sphaerosporella brunnea.</title>
        <authorList>
            <consortium name="DOE Joint Genome Institute"/>
            <person name="Benucci G.M."/>
            <person name="Marozzi G."/>
            <person name="Antonielli L."/>
            <person name="Sanchez S."/>
            <person name="Marco P."/>
            <person name="Wang X."/>
            <person name="Falini L.B."/>
            <person name="Barry K."/>
            <person name="Haridas S."/>
            <person name="Lipzen A."/>
            <person name="Labutti K."/>
            <person name="Grigoriev I.V."/>
            <person name="Murat C."/>
            <person name="Martin F."/>
            <person name="Albertini E."/>
            <person name="Donnini D."/>
            <person name="Bonito G."/>
        </authorList>
    </citation>
    <scope>NUCLEOTIDE SEQUENCE [LARGE SCALE GENOMIC DNA]</scope>
    <source>
        <strain evidence="9 10">Sb_GMNB300</strain>
    </source>
</reference>
<evidence type="ECO:0000259" key="8">
    <source>
        <dbReference type="SMART" id="SM01117"/>
    </source>
</evidence>
<comment type="caution">
    <text evidence="9">The sequence shown here is derived from an EMBL/GenBank/DDBJ whole genome shotgun (WGS) entry which is preliminary data.</text>
</comment>
<keyword evidence="2" id="KW-0349">Heme</keyword>
<keyword evidence="3" id="KW-0479">Metal-binding</keyword>
<comment type="similarity">
    <text evidence="6">Belongs to the cytochrome b5 family. MAPR subfamily.</text>
</comment>
<dbReference type="GO" id="GO:0005783">
    <property type="term" value="C:endoplasmic reticulum"/>
    <property type="evidence" value="ECO:0007669"/>
    <property type="project" value="UniProtKB-SubCell"/>
</dbReference>
<dbReference type="PANTHER" id="PTHR10281:SF72">
    <property type="entry name" value="NEUDESIN"/>
    <property type="match status" value="1"/>
</dbReference>
<keyword evidence="5" id="KW-0408">Iron</keyword>
<dbReference type="FunFam" id="3.10.120.10:FF:000003">
    <property type="entry name" value="membrane-associated progesterone receptor component 1"/>
    <property type="match status" value="1"/>
</dbReference>
<dbReference type="FunCoup" id="A0A5J5FA03">
    <property type="interactions" value="868"/>
</dbReference>
<evidence type="ECO:0000313" key="9">
    <source>
        <dbReference type="EMBL" id="KAA8914324.1"/>
    </source>
</evidence>
<feature type="domain" description="Cytochrome b5 heme-binding" evidence="8">
    <location>
        <begin position="42"/>
        <end position="143"/>
    </location>
</feature>
<gene>
    <name evidence="9" type="ORF">FN846DRAFT_678634</name>
</gene>
<keyword evidence="4" id="KW-0256">Endoplasmic reticulum</keyword>
<keyword evidence="7" id="KW-0812">Transmembrane</keyword>
<dbReference type="InterPro" id="IPR001199">
    <property type="entry name" value="Cyt_B5-like_heme/steroid-bd"/>
</dbReference>
<dbReference type="EMBL" id="VXIS01000007">
    <property type="protein sequence ID" value="KAA8914324.1"/>
    <property type="molecule type" value="Genomic_DNA"/>
</dbReference>
<dbReference type="Gene3D" id="3.10.120.10">
    <property type="entry name" value="Cytochrome b5-like heme/steroid binding domain"/>
    <property type="match status" value="1"/>
</dbReference>
<dbReference type="PANTHER" id="PTHR10281">
    <property type="entry name" value="MEMBRANE-ASSOCIATED PROGESTERONE RECEPTOR COMPONENT-RELATED"/>
    <property type="match status" value="1"/>
</dbReference>
<dbReference type="SUPFAM" id="SSF55856">
    <property type="entry name" value="Cytochrome b5-like heme/steroid binding domain"/>
    <property type="match status" value="1"/>
</dbReference>
<dbReference type="InParanoid" id="A0A5J5FA03"/>
<evidence type="ECO:0000256" key="5">
    <source>
        <dbReference type="ARBA" id="ARBA00023004"/>
    </source>
</evidence>
<organism evidence="9 10">
    <name type="scientific">Sphaerosporella brunnea</name>
    <dbReference type="NCBI Taxonomy" id="1250544"/>
    <lineage>
        <taxon>Eukaryota</taxon>
        <taxon>Fungi</taxon>
        <taxon>Dikarya</taxon>
        <taxon>Ascomycota</taxon>
        <taxon>Pezizomycotina</taxon>
        <taxon>Pezizomycetes</taxon>
        <taxon>Pezizales</taxon>
        <taxon>Pyronemataceae</taxon>
        <taxon>Sphaerosporella</taxon>
    </lineage>
</organism>
<evidence type="ECO:0000256" key="3">
    <source>
        <dbReference type="ARBA" id="ARBA00022723"/>
    </source>
</evidence>
<dbReference type="AlphaFoldDB" id="A0A5J5FA03"/>
<dbReference type="GO" id="GO:0020037">
    <property type="term" value="F:heme binding"/>
    <property type="evidence" value="ECO:0007669"/>
    <property type="project" value="UniProtKB-ARBA"/>
</dbReference>
<protein>
    <submittedName>
        <fullName evidence="9">DNA damage response protein</fullName>
    </submittedName>
</protein>
<dbReference type="Pfam" id="PF00173">
    <property type="entry name" value="Cyt-b5"/>
    <property type="match status" value="1"/>
</dbReference>
<evidence type="ECO:0000313" key="10">
    <source>
        <dbReference type="Proteomes" id="UP000326924"/>
    </source>
</evidence>
<feature type="transmembrane region" description="Helical" evidence="7">
    <location>
        <begin position="6"/>
        <end position="23"/>
    </location>
</feature>
<comment type="subcellular location">
    <subcellularLocation>
        <location evidence="1">Endoplasmic reticulum</location>
    </subcellularLocation>
</comment>
<keyword evidence="10" id="KW-1185">Reference proteome</keyword>
<name>A0A5J5FA03_9PEZI</name>
<sequence length="155" mass="17260">MSVFTPVNLILLALFFYLVYMRLRPATVPKLATTEPMVFQTFTPRTLKPYNGTDEPRVLLAVDGKVFDVTAGKSFYGPGGPYSNFAGRDASRGLAKNSFDEEMLTDVDKPIDKLEDLTDEERGSLRDWKGHFEGKYLLVGKLVEEGSDEAKEAGL</sequence>
<evidence type="ECO:0000256" key="4">
    <source>
        <dbReference type="ARBA" id="ARBA00022824"/>
    </source>
</evidence>
<keyword evidence="7" id="KW-1133">Transmembrane helix</keyword>
<dbReference type="Proteomes" id="UP000326924">
    <property type="component" value="Unassembled WGS sequence"/>
</dbReference>
<accession>A0A5J5FA03</accession>
<proteinExistence type="inferred from homology"/>
<evidence type="ECO:0000256" key="6">
    <source>
        <dbReference type="ARBA" id="ARBA00038357"/>
    </source>
</evidence>